<keyword evidence="3" id="KW-1185">Reference proteome</keyword>
<dbReference type="Proteomes" id="UP001187192">
    <property type="component" value="Unassembled WGS sequence"/>
</dbReference>
<feature type="signal peptide" evidence="1">
    <location>
        <begin position="1"/>
        <end position="18"/>
    </location>
</feature>
<dbReference type="AlphaFoldDB" id="A0AA88EHY8"/>
<evidence type="ECO:0000313" key="2">
    <source>
        <dbReference type="EMBL" id="GMN75317.1"/>
    </source>
</evidence>
<sequence length="49" mass="4982">MAVFCAVVVLILIPLAGANIAHDVEAPSFNGATTGLYCNATIAECTGEE</sequence>
<evidence type="ECO:0000313" key="3">
    <source>
        <dbReference type="Proteomes" id="UP001187192"/>
    </source>
</evidence>
<protein>
    <submittedName>
        <fullName evidence="2">Uncharacterized protein</fullName>
    </submittedName>
</protein>
<gene>
    <name evidence="2" type="ORF">TIFTF001_056510</name>
</gene>
<name>A0AA88EHY8_FICCA</name>
<feature type="chain" id="PRO_5041691316" evidence="1">
    <location>
        <begin position="19"/>
        <end position="49"/>
    </location>
</feature>
<evidence type="ECO:0000256" key="1">
    <source>
        <dbReference type="SAM" id="SignalP"/>
    </source>
</evidence>
<organism evidence="2 3">
    <name type="scientific">Ficus carica</name>
    <name type="common">Common fig</name>
    <dbReference type="NCBI Taxonomy" id="3494"/>
    <lineage>
        <taxon>Eukaryota</taxon>
        <taxon>Viridiplantae</taxon>
        <taxon>Streptophyta</taxon>
        <taxon>Embryophyta</taxon>
        <taxon>Tracheophyta</taxon>
        <taxon>Spermatophyta</taxon>
        <taxon>Magnoliopsida</taxon>
        <taxon>eudicotyledons</taxon>
        <taxon>Gunneridae</taxon>
        <taxon>Pentapetalae</taxon>
        <taxon>rosids</taxon>
        <taxon>fabids</taxon>
        <taxon>Rosales</taxon>
        <taxon>Moraceae</taxon>
        <taxon>Ficeae</taxon>
        <taxon>Ficus</taxon>
    </lineage>
</organism>
<dbReference type="EMBL" id="BTGU01021009">
    <property type="protein sequence ID" value="GMN75317.1"/>
    <property type="molecule type" value="Genomic_DNA"/>
</dbReference>
<accession>A0AA88EHY8</accession>
<reference evidence="2" key="1">
    <citation type="submission" date="2023-07" db="EMBL/GenBank/DDBJ databases">
        <title>draft genome sequence of fig (Ficus carica).</title>
        <authorList>
            <person name="Takahashi T."/>
            <person name="Nishimura K."/>
        </authorList>
    </citation>
    <scope>NUCLEOTIDE SEQUENCE</scope>
</reference>
<feature type="non-terminal residue" evidence="2">
    <location>
        <position position="49"/>
    </location>
</feature>
<proteinExistence type="predicted"/>
<comment type="caution">
    <text evidence="2">The sequence shown here is derived from an EMBL/GenBank/DDBJ whole genome shotgun (WGS) entry which is preliminary data.</text>
</comment>
<keyword evidence="1" id="KW-0732">Signal</keyword>